<sequence length="361" mass="39946">MNILFVISGLKMGGAEVQVCALASELHKQGNKVAIVSMIDEIEVRPESNDIQVITLGLKGVASIFNGVIRFRKVVKDFNPDVVHGHLFHAIIFSRLYKKVFSLRRLVCTAHNTYDGGFSRVALYRVTDSFNDYFTNVSQEAVDSFISNRATKPGRIKLVYNGIDIKKFRPDITFRHTVRSEFNIPDKAKLVLAVGRLHVQKNFTLLLDVISSIKEHQIFLLIVGAGPLLAQLREKAIELDIEKNVIFTGVRSDVPHLMSASDLFVLSSSWEGFGLVVAEAMASGTLAVATDCGGVKEVLGDCGYLVPPADSCSLRDAIVQALSISESERTHLVNMGRKRVCNLFSIDKAVETWLSIYNECE</sequence>
<name>A0ABU7JCZ2_9GAMM</name>
<organism evidence="3 4">
    <name type="scientific">Alkalimonas mucilaginosa</name>
    <dbReference type="NCBI Taxonomy" id="3057676"/>
    <lineage>
        <taxon>Bacteria</taxon>
        <taxon>Pseudomonadati</taxon>
        <taxon>Pseudomonadota</taxon>
        <taxon>Gammaproteobacteria</taxon>
        <taxon>Alkalimonas</taxon>
    </lineage>
</organism>
<feature type="domain" description="Glycosyltransferase subfamily 4-like N-terminal" evidence="2">
    <location>
        <begin position="12"/>
        <end position="166"/>
    </location>
</feature>
<protein>
    <submittedName>
        <fullName evidence="3">Glycosyltransferase</fullName>
        <ecNumber evidence="3">2.4.-.-</ecNumber>
    </submittedName>
</protein>
<dbReference type="InterPro" id="IPR001296">
    <property type="entry name" value="Glyco_trans_1"/>
</dbReference>
<comment type="caution">
    <text evidence="3">The sequence shown here is derived from an EMBL/GenBank/DDBJ whole genome shotgun (WGS) entry which is preliminary data.</text>
</comment>
<reference evidence="3 4" key="1">
    <citation type="submission" date="2023-06" db="EMBL/GenBank/DDBJ databases">
        <title>Alkalimonas sp., MEB004 an alkaliphilic bacterium isolated from Lonar Lake, India.</title>
        <authorList>
            <person name="Joshi A."/>
            <person name="Thite S."/>
        </authorList>
    </citation>
    <scope>NUCLEOTIDE SEQUENCE [LARGE SCALE GENOMIC DNA]</scope>
    <source>
        <strain evidence="3 4">MEB004</strain>
    </source>
</reference>
<dbReference type="Gene3D" id="3.40.50.2000">
    <property type="entry name" value="Glycogen Phosphorylase B"/>
    <property type="match status" value="2"/>
</dbReference>
<accession>A0ABU7JCZ2</accession>
<dbReference type="EC" id="2.4.-.-" evidence="3"/>
<dbReference type="EMBL" id="JAUGZK010000001">
    <property type="protein sequence ID" value="MEE2023035.1"/>
    <property type="molecule type" value="Genomic_DNA"/>
</dbReference>
<dbReference type="RefSeq" id="WP_330086388.1">
    <property type="nucleotide sequence ID" value="NZ_JAUGZK010000001.1"/>
</dbReference>
<proteinExistence type="predicted"/>
<dbReference type="Proteomes" id="UP001339167">
    <property type="component" value="Unassembled WGS sequence"/>
</dbReference>
<dbReference type="GO" id="GO:0016757">
    <property type="term" value="F:glycosyltransferase activity"/>
    <property type="evidence" value="ECO:0007669"/>
    <property type="project" value="UniProtKB-KW"/>
</dbReference>
<gene>
    <name evidence="3" type="ORF">QWF21_02165</name>
</gene>
<evidence type="ECO:0000313" key="4">
    <source>
        <dbReference type="Proteomes" id="UP001339167"/>
    </source>
</evidence>
<evidence type="ECO:0000313" key="3">
    <source>
        <dbReference type="EMBL" id="MEE2023035.1"/>
    </source>
</evidence>
<dbReference type="Pfam" id="PF00534">
    <property type="entry name" value="Glycos_transf_1"/>
    <property type="match status" value="1"/>
</dbReference>
<keyword evidence="3" id="KW-0808">Transferase</keyword>
<evidence type="ECO:0000259" key="2">
    <source>
        <dbReference type="Pfam" id="PF13439"/>
    </source>
</evidence>
<keyword evidence="4" id="KW-1185">Reference proteome</keyword>
<dbReference type="Pfam" id="PF13439">
    <property type="entry name" value="Glyco_transf_4"/>
    <property type="match status" value="1"/>
</dbReference>
<keyword evidence="3" id="KW-0328">Glycosyltransferase</keyword>
<evidence type="ECO:0000259" key="1">
    <source>
        <dbReference type="Pfam" id="PF00534"/>
    </source>
</evidence>
<dbReference type="PANTHER" id="PTHR12526">
    <property type="entry name" value="GLYCOSYLTRANSFERASE"/>
    <property type="match status" value="1"/>
</dbReference>
<dbReference type="InterPro" id="IPR028098">
    <property type="entry name" value="Glyco_trans_4-like_N"/>
</dbReference>
<feature type="domain" description="Glycosyl transferase family 1" evidence="1">
    <location>
        <begin position="177"/>
        <end position="338"/>
    </location>
</feature>
<dbReference type="SUPFAM" id="SSF53756">
    <property type="entry name" value="UDP-Glycosyltransferase/glycogen phosphorylase"/>
    <property type="match status" value="1"/>
</dbReference>